<gene>
    <name evidence="7" type="ORF">HMPREF1143_1270</name>
    <name evidence="6" type="ORF">HMPREF9629_00995</name>
</gene>
<dbReference type="AlphaFoldDB" id="G9X3N8"/>
<evidence type="ECO:0000256" key="3">
    <source>
        <dbReference type="ARBA" id="ARBA00023002"/>
    </source>
</evidence>
<dbReference type="UniPathway" id="UPA00262">
    <property type="reaction ID" value="UER00222"/>
</dbReference>
<comment type="caution">
    <text evidence="6">The sequence shown here is derived from an EMBL/GenBank/DDBJ whole genome shotgun (WGS) entry which is preliminary data.</text>
</comment>
<dbReference type="PANTHER" id="PTHR35330">
    <property type="entry name" value="SIROHEME BIOSYNTHESIS PROTEIN MET8"/>
    <property type="match status" value="1"/>
</dbReference>
<evidence type="ECO:0000256" key="5">
    <source>
        <dbReference type="ARBA" id="ARBA00023244"/>
    </source>
</evidence>
<dbReference type="Gene3D" id="3.40.50.720">
    <property type="entry name" value="NAD(P)-binding Rossmann-like Domain"/>
    <property type="match status" value="1"/>
</dbReference>
<proteinExistence type="predicted"/>
<dbReference type="Proteomes" id="UP000005244">
    <property type="component" value="Unassembled WGS sequence"/>
</dbReference>
<evidence type="ECO:0000313" key="8">
    <source>
        <dbReference type="Proteomes" id="UP000005244"/>
    </source>
</evidence>
<evidence type="ECO:0000313" key="7">
    <source>
        <dbReference type="EMBL" id="EJU24627.1"/>
    </source>
</evidence>
<dbReference type="EMBL" id="AFZE01000058">
    <property type="protein sequence ID" value="EHL10003.1"/>
    <property type="molecule type" value="Genomic_DNA"/>
</dbReference>
<accession>J5WVA5</accession>
<dbReference type="BioCyc" id="EBAC796937-HMP:GMGH-997-MONOMER"/>
<reference evidence="7 8" key="2">
    <citation type="submission" date="2012-07" db="EMBL/GenBank/DDBJ databases">
        <authorList>
            <person name="Durkin A.S."/>
            <person name="McCorrison J."/>
            <person name="Torralba M."/>
            <person name="Gillis M."/>
            <person name="Methe B."/>
            <person name="Sutton G."/>
            <person name="Nelson K.E."/>
        </authorList>
    </citation>
    <scope>NUCLEOTIDE SEQUENCE [LARGE SCALE GENOMIC DNA]</scope>
    <source>
        <strain evidence="7 8">OBRC8</strain>
    </source>
</reference>
<keyword evidence="4" id="KW-0520">NAD</keyword>
<dbReference type="RefSeq" id="WP_009525230.1">
    <property type="nucleotide sequence ID" value="NZ_ALNK01000005.1"/>
</dbReference>
<organism evidence="6 9">
    <name type="scientific">Peptoanaerobacter stomatis</name>
    <dbReference type="NCBI Taxonomy" id="796937"/>
    <lineage>
        <taxon>Bacteria</taxon>
        <taxon>Bacillati</taxon>
        <taxon>Bacillota</taxon>
        <taxon>Clostridia</taxon>
        <taxon>Peptostreptococcales</taxon>
        <taxon>Filifactoraceae</taxon>
        <taxon>Peptoanaerobacter</taxon>
    </lineage>
</organism>
<evidence type="ECO:0000256" key="2">
    <source>
        <dbReference type="ARBA" id="ARBA00012400"/>
    </source>
</evidence>
<comment type="pathway">
    <text evidence="1">Porphyrin-containing compound metabolism; siroheme biosynthesis; sirohydrochlorin from precorrin-2: step 1/1.</text>
</comment>
<evidence type="ECO:0000256" key="1">
    <source>
        <dbReference type="ARBA" id="ARBA00005010"/>
    </source>
</evidence>
<protein>
    <recommendedName>
        <fullName evidence="2">precorrin-2 dehydrogenase</fullName>
        <ecNumber evidence="2">1.3.1.76</ecNumber>
    </recommendedName>
</protein>
<evidence type="ECO:0000256" key="4">
    <source>
        <dbReference type="ARBA" id="ARBA00023027"/>
    </source>
</evidence>
<dbReference type="GO" id="GO:0004325">
    <property type="term" value="F:ferrochelatase activity"/>
    <property type="evidence" value="ECO:0007669"/>
    <property type="project" value="InterPro"/>
</dbReference>
<sequence>MQNNFYPINLDISDINVLIIGLGTVGYRKLCSIIDICKNIKIVSLDISKDKLTKISARQNIHYEIKKYESYDIDGYDMVFACTDDDETQRQILSDISTAQKSRFILANFCKHQENSNFANMSSIQTDDYAIAITTYGNDPKLSKNIREKLENFPLY</sequence>
<dbReference type="PANTHER" id="PTHR35330:SF1">
    <property type="entry name" value="SIROHEME BIOSYNTHESIS PROTEIN MET8"/>
    <property type="match status" value="1"/>
</dbReference>
<dbReference type="HOGENOM" id="CLU_011276_8_3_9"/>
<dbReference type="Proteomes" id="UP000006437">
    <property type="component" value="Unassembled WGS sequence"/>
</dbReference>
<dbReference type="InterPro" id="IPR036291">
    <property type="entry name" value="NAD(P)-bd_dom_sf"/>
</dbReference>
<dbReference type="InterPro" id="IPR028161">
    <property type="entry name" value="Met8-like"/>
</dbReference>
<evidence type="ECO:0000313" key="6">
    <source>
        <dbReference type="EMBL" id="EHL10003.1"/>
    </source>
</evidence>
<keyword evidence="3" id="KW-0560">Oxidoreductase</keyword>
<dbReference type="EMBL" id="ALNK01000005">
    <property type="protein sequence ID" value="EJU24627.1"/>
    <property type="molecule type" value="Genomic_DNA"/>
</dbReference>
<dbReference type="SUPFAM" id="SSF51735">
    <property type="entry name" value="NAD(P)-binding Rossmann-fold domains"/>
    <property type="match status" value="1"/>
</dbReference>
<keyword evidence="8" id="KW-1185">Reference proteome</keyword>
<dbReference type="GO" id="GO:0019354">
    <property type="term" value="P:siroheme biosynthetic process"/>
    <property type="evidence" value="ECO:0007669"/>
    <property type="project" value="UniProtKB-UniPathway"/>
</dbReference>
<reference evidence="6 9" key="1">
    <citation type="submission" date="2011-08" db="EMBL/GenBank/DDBJ databases">
        <title>The Genome Sequence of Eubacteriaceae bacterium ACC19a.</title>
        <authorList>
            <consortium name="The Broad Institute Genome Sequencing Platform"/>
            <person name="Earl A."/>
            <person name="Ward D."/>
            <person name="Feldgarden M."/>
            <person name="Gevers D."/>
            <person name="Sizova M."/>
            <person name="Hazen A."/>
            <person name="Epstein S."/>
            <person name="Young S.K."/>
            <person name="Zeng Q."/>
            <person name="Gargeya S."/>
            <person name="Fitzgerald M."/>
            <person name="Haas B."/>
            <person name="Abouelleil A."/>
            <person name="Alvarado L."/>
            <person name="Arachchi H.M."/>
            <person name="Berlin A."/>
            <person name="Brown A."/>
            <person name="Chapman S.B."/>
            <person name="Chen Z."/>
            <person name="Dunbar C."/>
            <person name="Freedman E."/>
            <person name="Gearin G."/>
            <person name="Gellesch M."/>
            <person name="Goldberg J."/>
            <person name="Griggs A."/>
            <person name="Gujja S."/>
            <person name="Heiman D."/>
            <person name="Howarth C."/>
            <person name="Larson L."/>
            <person name="Lui A."/>
            <person name="MacDonald P.J.P."/>
            <person name="Montmayeur A."/>
            <person name="Murphy C."/>
            <person name="Neiman D."/>
            <person name="Pearson M."/>
            <person name="Priest M."/>
            <person name="Roberts A."/>
            <person name="Saif S."/>
            <person name="Shea T."/>
            <person name="Shenoy N."/>
            <person name="Sisk P."/>
            <person name="Stolte C."/>
            <person name="Sykes S."/>
            <person name="Wortman J."/>
            <person name="Nusbaum C."/>
            <person name="Birren B."/>
        </authorList>
    </citation>
    <scope>NUCLEOTIDE SEQUENCE [LARGE SCALE GENOMIC DNA]</scope>
    <source>
        <strain evidence="6 9">ACC19a</strain>
    </source>
</reference>
<dbReference type="EC" id="1.3.1.76" evidence="2"/>
<evidence type="ECO:0000313" key="9">
    <source>
        <dbReference type="Proteomes" id="UP000006437"/>
    </source>
</evidence>
<name>G9X3N8_9FIRM</name>
<dbReference type="Pfam" id="PF13241">
    <property type="entry name" value="NAD_binding_7"/>
    <property type="match status" value="1"/>
</dbReference>
<accession>G9X3N8</accession>
<keyword evidence="5" id="KW-0627">Porphyrin biosynthesis</keyword>
<dbReference type="GO" id="GO:0043115">
    <property type="term" value="F:precorrin-2 dehydrogenase activity"/>
    <property type="evidence" value="ECO:0007669"/>
    <property type="project" value="UniProtKB-EC"/>
</dbReference>